<dbReference type="InterPro" id="IPR002008">
    <property type="entry name" value="DNA_pol_X_beta-like"/>
</dbReference>
<dbReference type="Pfam" id="PF14520">
    <property type="entry name" value="HHH_5"/>
    <property type="match status" value="1"/>
</dbReference>
<dbReference type="InterPro" id="IPR028207">
    <property type="entry name" value="DNA_pol_B_palm_palm"/>
</dbReference>
<dbReference type="EC" id="4.2.99.18" evidence="4"/>
<keyword evidence="26" id="KW-1185">Reference proteome</keyword>
<protein>
    <recommendedName>
        <fullName evidence="5">DNA polymerase beta</fullName>
        <ecNumber evidence="3">2.7.7.7</ecNumber>
        <ecNumber evidence="4">4.2.99.18</ecNumber>
    </recommendedName>
    <alternativeName>
        <fullName evidence="16">5'-deoxyribose-phosphate lyase</fullName>
    </alternativeName>
    <alternativeName>
        <fullName evidence="17">AP lyase</fullName>
    </alternativeName>
</protein>
<comment type="catalytic activity">
    <reaction evidence="21">
        <text>DNA(n) + a 2'-deoxyribonucleoside 5'-triphosphate = DNA(n+1) + diphosphate</text>
        <dbReference type="Rhea" id="RHEA:22508"/>
        <dbReference type="Rhea" id="RHEA-COMP:17339"/>
        <dbReference type="Rhea" id="RHEA-COMP:17340"/>
        <dbReference type="ChEBI" id="CHEBI:33019"/>
        <dbReference type="ChEBI" id="CHEBI:61560"/>
        <dbReference type="ChEBI" id="CHEBI:173112"/>
        <dbReference type="EC" id="2.7.7.7"/>
    </reaction>
</comment>
<comment type="function">
    <text evidence="20">Repair polymerase that plays a key role in base-excision repair. During this process, the damaged base is excised by specific DNA glycosylases, the DNA backbone is nicked at the abasic site by an apurinic/apyrimidic (AP) endonuclease, and POLB removes 5'-deoxyribose-phosphate from the preincised AP site acting as a 5'-deoxyribose-phosphate lyase (5'-dRP lyase); through its DNA polymerase activity, it adds one nucleotide to the 3' end of the arising single-nucleotide gap. Conducts 'gap-filling' DNA synthesis in a stepwise distributive fashion rather than in a processive fashion as for other DNA polymerases. It is also able to cleave sugar-phosphate bonds 3' to an intact AP site, acting as an AP lyase.</text>
</comment>
<name>A0ABS1GGJ4_9AQUI</name>
<evidence type="ECO:0000256" key="3">
    <source>
        <dbReference type="ARBA" id="ARBA00012417"/>
    </source>
</evidence>
<evidence type="ECO:0000256" key="14">
    <source>
        <dbReference type="ARBA" id="ARBA00023053"/>
    </source>
</evidence>
<evidence type="ECO:0000256" key="2">
    <source>
        <dbReference type="ARBA" id="ARBA00004496"/>
    </source>
</evidence>
<evidence type="ECO:0000256" key="7">
    <source>
        <dbReference type="ARBA" id="ARBA00022634"/>
    </source>
</evidence>
<comment type="caution">
    <text evidence="25">The sequence shown here is derived from an EMBL/GenBank/DDBJ whole genome shotgun (WGS) entry which is preliminary data.</text>
</comment>
<dbReference type="EC" id="2.7.7.7" evidence="3"/>
<dbReference type="Gene3D" id="3.20.20.140">
    <property type="entry name" value="Metal-dependent hydrolases"/>
    <property type="match status" value="1"/>
</dbReference>
<evidence type="ECO:0000256" key="10">
    <source>
        <dbReference type="ARBA" id="ARBA00022705"/>
    </source>
</evidence>
<dbReference type="EMBL" id="JAACYA010000001">
    <property type="protein sequence ID" value="MBK3331991.1"/>
    <property type="molecule type" value="Genomic_DNA"/>
</dbReference>
<evidence type="ECO:0000256" key="15">
    <source>
        <dbReference type="ARBA" id="ARBA00023204"/>
    </source>
</evidence>
<dbReference type="InterPro" id="IPR022311">
    <property type="entry name" value="PolX-like"/>
</dbReference>
<evidence type="ECO:0000313" key="25">
    <source>
        <dbReference type="EMBL" id="MBK3331991.1"/>
    </source>
</evidence>
<dbReference type="InterPro" id="IPR010996">
    <property type="entry name" value="HHH_MUS81"/>
</dbReference>
<organism evidence="25 26">
    <name type="scientific">Persephonella atlantica</name>
    <dbReference type="NCBI Taxonomy" id="2699429"/>
    <lineage>
        <taxon>Bacteria</taxon>
        <taxon>Pseudomonadati</taxon>
        <taxon>Aquificota</taxon>
        <taxon>Aquificia</taxon>
        <taxon>Aquificales</taxon>
        <taxon>Hydrogenothermaceae</taxon>
        <taxon>Persephonella</taxon>
    </lineage>
</organism>
<feature type="domain" description="Polymerase/histidinol phosphatase N-terminal" evidence="23">
    <location>
        <begin position="346"/>
        <end position="426"/>
    </location>
</feature>
<dbReference type="SMART" id="SM00483">
    <property type="entry name" value="POLXc"/>
    <property type="match status" value="1"/>
</dbReference>
<evidence type="ECO:0000313" key="26">
    <source>
        <dbReference type="Proteomes" id="UP000772812"/>
    </source>
</evidence>
<keyword evidence="14" id="KW-0915">Sodium</keyword>
<keyword evidence="9" id="KW-0548">Nucleotidyltransferase</keyword>
<evidence type="ECO:0000256" key="19">
    <source>
        <dbReference type="ARBA" id="ARBA00044678"/>
    </source>
</evidence>
<evidence type="ECO:0000256" key="16">
    <source>
        <dbReference type="ARBA" id="ARBA00035717"/>
    </source>
</evidence>
<dbReference type="PRINTS" id="PR00870">
    <property type="entry name" value="DNAPOLXBETA"/>
</dbReference>
<dbReference type="CDD" id="cd07436">
    <property type="entry name" value="PHP_PolX"/>
    <property type="match status" value="1"/>
</dbReference>
<evidence type="ECO:0000256" key="13">
    <source>
        <dbReference type="ARBA" id="ARBA00022932"/>
    </source>
</evidence>
<dbReference type="InterPro" id="IPR037160">
    <property type="entry name" value="DNA_Pol_thumb_sf"/>
</dbReference>
<comment type="cofactor">
    <cofactor evidence="1">
        <name>Mg(2+)</name>
        <dbReference type="ChEBI" id="CHEBI:18420"/>
    </cofactor>
</comment>
<keyword evidence="10" id="KW-0235">DNA replication</keyword>
<comment type="catalytic activity">
    <reaction evidence="19">
        <text>a 5'-end 2'-deoxyribose-2'-deoxyribonucleotide-DNA = (2E,4S)-4-hydroxypenten-2-al-5-phosphate + a 5'-end 5'-phospho-2'-deoxyribonucleoside-DNA + H(+)</text>
        <dbReference type="Rhea" id="RHEA:76255"/>
        <dbReference type="Rhea" id="RHEA-COMP:13180"/>
        <dbReference type="Rhea" id="RHEA-COMP:18657"/>
        <dbReference type="ChEBI" id="CHEBI:15378"/>
        <dbReference type="ChEBI" id="CHEBI:136412"/>
        <dbReference type="ChEBI" id="CHEBI:195194"/>
        <dbReference type="ChEBI" id="CHEBI:195195"/>
    </reaction>
</comment>
<dbReference type="Gene3D" id="3.30.210.10">
    <property type="entry name" value="DNA polymerase, thumb domain"/>
    <property type="match status" value="1"/>
</dbReference>
<evidence type="ECO:0000259" key="22">
    <source>
        <dbReference type="SMART" id="SM00278"/>
    </source>
</evidence>
<comment type="subcellular location">
    <subcellularLocation>
        <location evidence="2">Cytoplasm</location>
    </subcellularLocation>
</comment>
<dbReference type="SUPFAM" id="SSF47781">
    <property type="entry name" value="RuvA domain 2-like"/>
    <property type="match status" value="1"/>
</dbReference>
<dbReference type="Pfam" id="PF14792">
    <property type="entry name" value="DNA_pol_B_palm"/>
    <property type="match status" value="1"/>
</dbReference>
<evidence type="ECO:0000256" key="12">
    <source>
        <dbReference type="ARBA" id="ARBA00022843"/>
    </source>
</evidence>
<sequence>MYNINKDLANIFKKMAAIYEFLDDRFRAMAYQRAAHIIEDLPDDVRNYIATGKLYMIRGIGSSIASKIEEYVKTGKIQKYEELKKKVPEDFIELIDLPGFGPKTLKRIYEELGISTKEELVKALKDGRIEQLEGFGPKKVENMLKGLQMYEISKRRIILWEALQISKYLTEKLKKNLKEIHKIEVVGSTRRRKETIGDLDILVTADDKDRLKIMDFFTSLEEVSEVLVKGPKKSSVIMKFEGKERQVDLRIFKDEEWGAALQYFTGSKQHNIHLREIAKEKGLKINEYGVFKADTEEKVAGETEESVYKAVGMDWIPPELREDRGEIEAAMEHKLPELVELKDIKGDLHVHSTWSDGVVSIKDIVDFVRKNYRYEYIVITDHSKSQRVAHGLDEERLLEELKEIQLINKMAGLDFVKKGIEVDILLDGSLDLSDEVLSQLDWVVASVHSHFSRDNTDRIIKAMENPYVNAIGHPTGRLIGLREPYPVDMDAVIKAAKETGTALEINAQPRRMDIDEIWIRKAVENGVKLVISTDAHNLGNFAFMEIGVSIARRGWATKKDILNTGSWKEIQKFVNQKRKKFGVRAIK</sequence>
<evidence type="ECO:0000256" key="4">
    <source>
        <dbReference type="ARBA" id="ARBA00012720"/>
    </source>
</evidence>
<evidence type="ECO:0000256" key="6">
    <source>
        <dbReference type="ARBA" id="ARBA00022481"/>
    </source>
</evidence>
<dbReference type="GO" id="GO:0004527">
    <property type="term" value="F:exonuclease activity"/>
    <property type="evidence" value="ECO:0007669"/>
    <property type="project" value="UniProtKB-KW"/>
</dbReference>
<evidence type="ECO:0000259" key="23">
    <source>
        <dbReference type="SMART" id="SM00481"/>
    </source>
</evidence>
<reference evidence="25 26" key="1">
    <citation type="journal article" date="2021" name="Syst. Appl. Microbiol.">
        <title>Persephonella atlantica sp. nov.: How to adapt to physico-chemical gradients in high temperature hydrothermal habitats.</title>
        <authorList>
            <person name="Francois D.X."/>
            <person name="Godfroy A."/>
            <person name="Mathien C."/>
            <person name="Aube J."/>
            <person name="Cathalot C."/>
            <person name="Lesongeur F."/>
            <person name="L'Haridon S."/>
            <person name="Philippon X."/>
            <person name="Roussel E.G."/>
        </authorList>
    </citation>
    <scope>NUCLEOTIDE SEQUENCE [LARGE SCALE GENOMIC DNA]</scope>
    <source>
        <strain evidence="25 26">MO1340</strain>
    </source>
</reference>
<dbReference type="InterPro" id="IPR043519">
    <property type="entry name" value="NT_sf"/>
</dbReference>
<evidence type="ECO:0000256" key="9">
    <source>
        <dbReference type="ARBA" id="ARBA00022695"/>
    </source>
</evidence>
<dbReference type="InterPro" id="IPR047967">
    <property type="entry name" value="PolX_PHP"/>
</dbReference>
<evidence type="ECO:0000256" key="5">
    <source>
        <dbReference type="ARBA" id="ARBA00020020"/>
    </source>
</evidence>
<dbReference type="InterPro" id="IPR029398">
    <property type="entry name" value="PolB_thumb"/>
</dbReference>
<feature type="domain" description="Helix-hairpin-helix DNA-binding motif class 1" evidence="22">
    <location>
        <begin position="92"/>
        <end position="111"/>
    </location>
</feature>
<dbReference type="InterPro" id="IPR010994">
    <property type="entry name" value="RuvA_2-like"/>
</dbReference>
<dbReference type="Pfam" id="PF14791">
    <property type="entry name" value="DNA_pol_B_thumb"/>
    <property type="match status" value="1"/>
</dbReference>
<dbReference type="InterPro" id="IPR003141">
    <property type="entry name" value="Pol/His_phosphatase_N"/>
</dbReference>
<dbReference type="Gene3D" id="3.30.460.10">
    <property type="entry name" value="Beta Polymerase, domain 2"/>
    <property type="match status" value="1"/>
</dbReference>
<gene>
    <name evidence="25" type="primary">polX</name>
    <name evidence="25" type="ORF">GWK41_02780</name>
</gene>
<dbReference type="InterPro" id="IPR027421">
    <property type="entry name" value="DNA_pol_lamdba_lyase_dom_sf"/>
</dbReference>
<evidence type="ECO:0000259" key="24">
    <source>
        <dbReference type="SMART" id="SM00483"/>
    </source>
</evidence>
<evidence type="ECO:0000256" key="18">
    <source>
        <dbReference type="ARBA" id="ARBA00044632"/>
    </source>
</evidence>
<keyword evidence="25" id="KW-0540">Nuclease</keyword>
<dbReference type="SUPFAM" id="SSF89550">
    <property type="entry name" value="PHP domain-like"/>
    <property type="match status" value="1"/>
</dbReference>
<dbReference type="Pfam" id="PF14716">
    <property type="entry name" value="HHH_8"/>
    <property type="match status" value="1"/>
</dbReference>
<dbReference type="InterPro" id="IPR003583">
    <property type="entry name" value="Hlx-hairpin-Hlx_DNA-bd_motif"/>
</dbReference>
<dbReference type="SUPFAM" id="SSF81301">
    <property type="entry name" value="Nucleotidyltransferase"/>
    <property type="match status" value="1"/>
</dbReference>
<proteinExistence type="predicted"/>
<evidence type="ECO:0000256" key="11">
    <source>
        <dbReference type="ARBA" id="ARBA00022763"/>
    </source>
</evidence>
<dbReference type="SMART" id="SM00278">
    <property type="entry name" value="HhH1"/>
    <property type="match status" value="3"/>
</dbReference>
<evidence type="ECO:0000256" key="21">
    <source>
        <dbReference type="ARBA" id="ARBA00049244"/>
    </source>
</evidence>
<dbReference type="InterPro" id="IPR002054">
    <property type="entry name" value="DNA-dir_DNA_pol_X"/>
</dbReference>
<dbReference type="RefSeq" id="WP_200673385.1">
    <property type="nucleotide sequence ID" value="NZ_JAACYA010000001.1"/>
</dbReference>
<dbReference type="PIRSF" id="PIRSF005047">
    <property type="entry name" value="UCP005047_YshC"/>
    <property type="match status" value="1"/>
</dbReference>
<dbReference type="PANTHER" id="PTHR36928:SF1">
    <property type="entry name" value="PHOSPHATASE YCDX-RELATED"/>
    <property type="match status" value="1"/>
</dbReference>
<keyword evidence="13" id="KW-0239">DNA-directed DNA polymerase</keyword>
<dbReference type="Proteomes" id="UP000772812">
    <property type="component" value="Unassembled WGS sequence"/>
</dbReference>
<dbReference type="Gene3D" id="1.10.150.20">
    <property type="entry name" value="5' to 3' exonuclease, C-terminal subdomain"/>
    <property type="match status" value="1"/>
</dbReference>
<dbReference type="Gene3D" id="1.10.150.110">
    <property type="entry name" value="DNA polymerase beta, N-terminal domain-like"/>
    <property type="match status" value="1"/>
</dbReference>
<keyword evidence="11" id="KW-0227">DNA damage</keyword>
<evidence type="ECO:0000256" key="8">
    <source>
        <dbReference type="ARBA" id="ARBA00022679"/>
    </source>
</evidence>
<evidence type="ECO:0000256" key="1">
    <source>
        <dbReference type="ARBA" id="ARBA00001946"/>
    </source>
</evidence>
<keyword evidence="25" id="KW-0378">Hydrolase</keyword>
<comment type="catalytic activity">
    <reaction evidence="18">
        <text>2'-deoxyribonucleotide-(2'-deoxyribose 5'-phosphate)-2'-deoxyribonucleotide-DNA = a 3'-end 2'-deoxyribonucleotide-(2,3-dehydro-2,3-deoxyribose 5'-phosphate)-DNA + a 5'-end 5'-phospho-2'-deoxyribonucleoside-DNA + H(+)</text>
        <dbReference type="Rhea" id="RHEA:66592"/>
        <dbReference type="Rhea" id="RHEA-COMP:13180"/>
        <dbReference type="Rhea" id="RHEA-COMP:16897"/>
        <dbReference type="Rhea" id="RHEA-COMP:17067"/>
        <dbReference type="ChEBI" id="CHEBI:15378"/>
        <dbReference type="ChEBI" id="CHEBI:136412"/>
        <dbReference type="ChEBI" id="CHEBI:157695"/>
        <dbReference type="ChEBI" id="CHEBI:167181"/>
        <dbReference type="EC" id="4.2.99.18"/>
    </reaction>
</comment>
<dbReference type="InterPro" id="IPR050243">
    <property type="entry name" value="PHP_phosphatase"/>
</dbReference>
<keyword evidence="7" id="KW-0237">DNA synthesis</keyword>
<dbReference type="NCBIfam" id="NF006375">
    <property type="entry name" value="PRK08609.1"/>
    <property type="match status" value="1"/>
</dbReference>
<keyword evidence="25" id="KW-0269">Exonuclease</keyword>
<evidence type="ECO:0000256" key="17">
    <source>
        <dbReference type="ARBA" id="ARBA00035726"/>
    </source>
</evidence>
<keyword evidence="6" id="KW-0488">Methylation</keyword>
<dbReference type="CDD" id="cd00141">
    <property type="entry name" value="NT_POLXc"/>
    <property type="match status" value="1"/>
</dbReference>
<keyword evidence="12" id="KW-0832">Ubl conjugation</keyword>
<dbReference type="PANTHER" id="PTHR36928">
    <property type="entry name" value="PHOSPHATASE YCDX-RELATED"/>
    <property type="match status" value="1"/>
</dbReference>
<feature type="domain" description="Helix-hairpin-helix DNA-binding motif class 1" evidence="22">
    <location>
        <begin position="127"/>
        <end position="146"/>
    </location>
</feature>
<dbReference type="SUPFAM" id="SSF47802">
    <property type="entry name" value="DNA polymerase beta, N-terminal domain-like"/>
    <property type="match status" value="1"/>
</dbReference>
<dbReference type="SMART" id="SM00481">
    <property type="entry name" value="POLIIIAc"/>
    <property type="match status" value="1"/>
</dbReference>
<evidence type="ECO:0000256" key="20">
    <source>
        <dbReference type="ARBA" id="ARBA00045548"/>
    </source>
</evidence>
<keyword evidence="15" id="KW-0234">DNA repair</keyword>
<dbReference type="InterPro" id="IPR016195">
    <property type="entry name" value="Pol/histidinol_Pase-like"/>
</dbReference>
<accession>A0ABS1GGJ4</accession>
<feature type="domain" description="Helix-hairpin-helix DNA-binding motif class 1" evidence="22">
    <location>
        <begin position="52"/>
        <end position="71"/>
    </location>
</feature>
<keyword evidence="8" id="KW-0808">Transferase</keyword>
<feature type="domain" description="DNA-directed DNA polymerase X" evidence="24">
    <location>
        <begin position="3"/>
        <end position="322"/>
    </location>
</feature>